<keyword evidence="1" id="KW-0285">Flavoprotein</keyword>
<dbReference type="FunFam" id="3.30.450.20:FF:000196">
    <property type="entry name" value="Predicted protein"/>
    <property type="match status" value="1"/>
</dbReference>
<dbReference type="Proteomes" id="UP000294933">
    <property type="component" value="Unassembled WGS sequence"/>
</dbReference>
<dbReference type="InterPro" id="IPR044926">
    <property type="entry name" value="RGS_subdomain_2"/>
</dbReference>
<feature type="compositionally biased region" description="Polar residues" evidence="4">
    <location>
        <begin position="50"/>
        <end position="70"/>
    </location>
</feature>
<evidence type="ECO:0000313" key="7">
    <source>
        <dbReference type="EMBL" id="TDL16881.1"/>
    </source>
</evidence>
<feature type="compositionally biased region" description="Low complexity" evidence="4">
    <location>
        <begin position="33"/>
        <end position="43"/>
    </location>
</feature>
<dbReference type="STRING" id="50990.A0A4Y7PPD8"/>
<feature type="compositionally biased region" description="Low complexity" evidence="4">
    <location>
        <begin position="269"/>
        <end position="289"/>
    </location>
</feature>
<evidence type="ECO:0000256" key="4">
    <source>
        <dbReference type="SAM" id="MobiDB-lite"/>
    </source>
</evidence>
<sequence>MAARRNSTLGNVAVVLSPVQEAAEFNPNGGGSNRSSGTSTFGGAHEYSPEDSSTEVNDTSDAPPTVQGHTAISPHAQRQRASGKPTPPPKPVRDDLPFPVQPPRKLVKNIPSRLGPAADSPSPSPPPLSALPPLPLSAGAGDIQTFMTNLSPRPVVNKDRRANSRSSDAFSSVHVTRSSSPGVPHRVSKSNGDTLTPPFAGHHRPITSSRSTEDLRYARGRDGGSGVGREVEDIVVITNPSEWPVPPNFTPDENGQKFLGEIQARYAMYEQQQQQQQQERYIQQHSYQQPHPQRQTIDDDNTDSGSSDVEYLDSPRHDGAFPSPTSASGKGTPRTTPTSSSFPKNPINPNKQSSPPPAKSSRSRSGSGGARTHLPAPASLENLGNWAPANQIPSPTNLPHLPDWPLIPPQSSALSNGHVGGVGSASATSHGSSTRFTSLPNSIVQRDIDYTMRRLINEKVFADLVMDPLGRHRFREYLLAEGDTSELDLWFDSYNYTRLIEDVKMNGEAFRDIYLTEGSDSFVSLPQEVRREVLAALRKLVNLDTSFESTQRHLLHKMYHHQFQRFVKHKLIQETQVMLGKHNLSTDEQEGLGDCFCLTNPRLPDHPIVLVSDGFVGVTGYPKNQIVGRNCRFLQGPGTAPESVQRVRDGLNSGKGCTELLLNYRRNGEPFYCLLCIIPLRDAAGSIAYFIGGQTNVTGLLTSEKSLSFLFGGEASSHVDPTAPKVAEVSPTMQMYKQRLMESDSNLTFKSATSGKKEAAGVQSQMTLGEATGSTSGFSLFSNRTNDYTSTINTPNPGFFGKLFNKSPAAAANVVKIEGKQILAGAESTLNGQARSIEDQLTLFHDTYSKVIIFKQVKREITFVTPQMLAYLGLPCTTSAELYSSPIIGSDVTSCLTGGEKAETKRLRTGVKEAIRKGQSLSVTCGIKFLGRNKYFGRSDYMKLKVGMMHLTPLKDRDGVTVAFVAIFS</sequence>
<dbReference type="PROSITE" id="PS50113">
    <property type="entry name" value="PAC"/>
    <property type="match status" value="1"/>
</dbReference>
<evidence type="ECO:0000256" key="3">
    <source>
        <dbReference type="ARBA" id="ARBA00022991"/>
    </source>
</evidence>
<dbReference type="CDD" id="cd07440">
    <property type="entry name" value="RGS"/>
    <property type="match status" value="1"/>
</dbReference>
<dbReference type="PROSITE" id="PS50132">
    <property type="entry name" value="RGS"/>
    <property type="match status" value="1"/>
</dbReference>
<dbReference type="EMBL" id="ML170233">
    <property type="protein sequence ID" value="TDL16881.1"/>
    <property type="molecule type" value="Genomic_DNA"/>
</dbReference>
<feature type="compositionally biased region" description="Low complexity" evidence="4">
    <location>
        <begin position="424"/>
        <end position="434"/>
    </location>
</feature>
<feature type="compositionally biased region" description="Low complexity" evidence="4">
    <location>
        <begin position="332"/>
        <end position="343"/>
    </location>
</feature>
<dbReference type="PANTHER" id="PTHR47429:SF2">
    <property type="entry name" value="PROTEIN TWIN LOV 1"/>
    <property type="match status" value="1"/>
</dbReference>
<evidence type="ECO:0000313" key="8">
    <source>
        <dbReference type="Proteomes" id="UP000294933"/>
    </source>
</evidence>
<feature type="compositionally biased region" description="Basic and acidic residues" evidence="4">
    <location>
        <begin position="211"/>
        <end position="222"/>
    </location>
</feature>
<dbReference type="CDD" id="cd00130">
    <property type="entry name" value="PAS"/>
    <property type="match status" value="1"/>
</dbReference>
<evidence type="ECO:0000259" key="5">
    <source>
        <dbReference type="PROSITE" id="PS50113"/>
    </source>
</evidence>
<dbReference type="SUPFAM" id="SSF55785">
    <property type="entry name" value="PYP-like sensor domain (PAS domain)"/>
    <property type="match status" value="1"/>
</dbReference>
<feature type="compositionally biased region" description="Pro residues" evidence="4">
    <location>
        <begin position="122"/>
        <end position="135"/>
    </location>
</feature>
<accession>A0A4Y7PPD8</accession>
<feature type="region of interest" description="Disordered" evidence="4">
    <location>
        <begin position="23"/>
        <end position="230"/>
    </location>
</feature>
<dbReference type="SMART" id="SM00315">
    <property type="entry name" value="RGS"/>
    <property type="match status" value="1"/>
</dbReference>
<dbReference type="OrthoDB" id="447251at2759"/>
<dbReference type="SUPFAM" id="SSF48097">
    <property type="entry name" value="Regulator of G-protein signaling, RGS"/>
    <property type="match status" value="1"/>
</dbReference>
<dbReference type="GO" id="GO:0005634">
    <property type="term" value="C:nucleus"/>
    <property type="evidence" value="ECO:0007669"/>
    <property type="project" value="TreeGrafter"/>
</dbReference>
<protein>
    <recommendedName>
        <fullName evidence="9">RGS domain-containing protein</fullName>
    </recommendedName>
</protein>
<feature type="domain" description="PAC" evidence="5">
    <location>
        <begin position="656"/>
        <end position="709"/>
    </location>
</feature>
<keyword evidence="8" id="KW-1185">Reference proteome</keyword>
<dbReference type="AlphaFoldDB" id="A0A4Y7PPD8"/>
<evidence type="ECO:0008006" key="9">
    <source>
        <dbReference type="Google" id="ProtNLM"/>
    </source>
</evidence>
<evidence type="ECO:0000256" key="1">
    <source>
        <dbReference type="ARBA" id="ARBA00022630"/>
    </source>
</evidence>
<evidence type="ECO:0000259" key="6">
    <source>
        <dbReference type="PROSITE" id="PS50132"/>
    </source>
</evidence>
<dbReference type="Gene3D" id="3.30.450.20">
    <property type="entry name" value="PAS domain"/>
    <property type="match status" value="1"/>
</dbReference>
<dbReference type="PANTHER" id="PTHR47429">
    <property type="entry name" value="PROTEIN TWIN LOV 1"/>
    <property type="match status" value="1"/>
</dbReference>
<reference evidence="7 8" key="1">
    <citation type="submission" date="2018-06" db="EMBL/GenBank/DDBJ databases">
        <title>A transcriptomic atlas of mushroom development highlights an independent origin of complex multicellularity.</title>
        <authorList>
            <consortium name="DOE Joint Genome Institute"/>
            <person name="Krizsan K."/>
            <person name="Almasi E."/>
            <person name="Merenyi Z."/>
            <person name="Sahu N."/>
            <person name="Viragh M."/>
            <person name="Koszo T."/>
            <person name="Mondo S."/>
            <person name="Kiss B."/>
            <person name="Balint B."/>
            <person name="Kues U."/>
            <person name="Barry K."/>
            <person name="Hegedus J.C."/>
            <person name="Henrissat B."/>
            <person name="Johnson J."/>
            <person name="Lipzen A."/>
            <person name="Ohm R."/>
            <person name="Nagy I."/>
            <person name="Pangilinan J."/>
            <person name="Yan J."/>
            <person name="Xiong Y."/>
            <person name="Grigoriev I.V."/>
            <person name="Hibbett D.S."/>
            <person name="Nagy L.G."/>
        </authorList>
    </citation>
    <scope>NUCLEOTIDE SEQUENCE [LARGE SCALE GENOMIC DNA]</scope>
    <source>
        <strain evidence="7 8">SZMC22713</strain>
    </source>
</reference>
<proteinExistence type="predicted"/>
<dbReference type="Pfam" id="PF00615">
    <property type="entry name" value="RGS"/>
    <property type="match status" value="1"/>
</dbReference>
<dbReference type="InterPro" id="IPR000700">
    <property type="entry name" value="PAS-assoc_C"/>
</dbReference>
<name>A0A4Y7PPD8_9AGAM</name>
<feature type="domain" description="RGS" evidence="6">
    <location>
        <begin position="460"/>
        <end position="568"/>
    </location>
</feature>
<dbReference type="InterPro" id="IPR016137">
    <property type="entry name" value="RGS"/>
</dbReference>
<feature type="region of interest" description="Disordered" evidence="4">
    <location>
        <begin position="269"/>
        <end position="435"/>
    </location>
</feature>
<dbReference type="InterPro" id="IPR000014">
    <property type="entry name" value="PAS"/>
</dbReference>
<dbReference type="VEuPathDB" id="FungiDB:BD410DRAFT_590344"/>
<evidence type="ECO:0000256" key="2">
    <source>
        <dbReference type="ARBA" id="ARBA00022643"/>
    </source>
</evidence>
<dbReference type="InterPro" id="IPR035965">
    <property type="entry name" value="PAS-like_dom_sf"/>
</dbReference>
<dbReference type="InterPro" id="IPR036305">
    <property type="entry name" value="RGS_sf"/>
</dbReference>
<dbReference type="Gene3D" id="1.10.167.10">
    <property type="entry name" value="Regulator of G-protein Signalling 4, domain 2"/>
    <property type="match status" value="1"/>
</dbReference>
<organism evidence="7 8">
    <name type="scientific">Rickenella mellea</name>
    <dbReference type="NCBI Taxonomy" id="50990"/>
    <lineage>
        <taxon>Eukaryota</taxon>
        <taxon>Fungi</taxon>
        <taxon>Dikarya</taxon>
        <taxon>Basidiomycota</taxon>
        <taxon>Agaricomycotina</taxon>
        <taxon>Agaricomycetes</taxon>
        <taxon>Hymenochaetales</taxon>
        <taxon>Rickenellaceae</taxon>
        <taxon>Rickenella</taxon>
    </lineage>
</organism>
<dbReference type="Pfam" id="PF13426">
    <property type="entry name" value="PAS_9"/>
    <property type="match status" value="1"/>
</dbReference>
<gene>
    <name evidence="7" type="ORF">BD410DRAFT_590344</name>
</gene>
<keyword evidence="2" id="KW-0288">FMN</keyword>
<feature type="compositionally biased region" description="Polar residues" evidence="4">
    <location>
        <begin position="164"/>
        <end position="181"/>
    </location>
</feature>
<keyword evidence="3" id="KW-0157">Chromophore</keyword>